<sequence length="121" mass="13860">MNFASTLKHLRKSNDVTQEQLAKHLQVTRSAIAGYETKNKQPDFEKLVRIANYFHVSVDYLLTGLEPTPVSIAPSKIHSEKILDHYLITSYRKLSVSSKQDLVNYLQLLELREKTKGLSCQ</sequence>
<dbReference type="InterPro" id="IPR001387">
    <property type="entry name" value="Cro/C1-type_HTH"/>
</dbReference>
<dbReference type="STRING" id="1121950.SAMN02745243_00172"/>
<dbReference type="SMART" id="SM00530">
    <property type="entry name" value="HTH_XRE"/>
    <property type="match status" value="1"/>
</dbReference>
<evidence type="ECO:0000313" key="3">
    <source>
        <dbReference type="EMBL" id="SHJ26360.1"/>
    </source>
</evidence>
<dbReference type="PANTHER" id="PTHR46558:SF11">
    <property type="entry name" value="HTH-TYPE TRANSCRIPTIONAL REGULATOR XRE"/>
    <property type="match status" value="1"/>
</dbReference>
<dbReference type="InterPro" id="IPR010982">
    <property type="entry name" value="Lambda_DNA-bd_dom_sf"/>
</dbReference>
<dbReference type="GO" id="GO:0003677">
    <property type="term" value="F:DNA binding"/>
    <property type="evidence" value="ECO:0007669"/>
    <property type="project" value="UniProtKB-KW"/>
</dbReference>
<dbReference type="Proteomes" id="UP000184301">
    <property type="component" value="Unassembled WGS sequence"/>
</dbReference>
<dbReference type="EMBL" id="FQZY01000005">
    <property type="protein sequence ID" value="SHJ26360.1"/>
    <property type="molecule type" value="Genomic_DNA"/>
</dbReference>
<dbReference type="OrthoDB" id="9805654at2"/>
<gene>
    <name evidence="3" type="ORF">SAMN02745243_00172</name>
</gene>
<dbReference type="PROSITE" id="PS50943">
    <property type="entry name" value="HTH_CROC1"/>
    <property type="match status" value="1"/>
</dbReference>
<dbReference type="AlphaFoldDB" id="A0A1M6HVT1"/>
<evidence type="ECO:0000259" key="2">
    <source>
        <dbReference type="PROSITE" id="PS50943"/>
    </source>
</evidence>
<dbReference type="Pfam" id="PF01381">
    <property type="entry name" value="HTH_3"/>
    <property type="match status" value="1"/>
</dbReference>
<organism evidence="3 4">
    <name type="scientific">Hespellia stercorisuis DSM 15480</name>
    <dbReference type="NCBI Taxonomy" id="1121950"/>
    <lineage>
        <taxon>Bacteria</taxon>
        <taxon>Bacillati</taxon>
        <taxon>Bacillota</taxon>
        <taxon>Clostridia</taxon>
        <taxon>Lachnospirales</taxon>
        <taxon>Lachnospiraceae</taxon>
        <taxon>Hespellia</taxon>
    </lineage>
</organism>
<keyword evidence="1" id="KW-0238">DNA-binding</keyword>
<reference evidence="3 4" key="1">
    <citation type="submission" date="2016-11" db="EMBL/GenBank/DDBJ databases">
        <authorList>
            <person name="Jaros S."/>
            <person name="Januszkiewicz K."/>
            <person name="Wedrychowicz H."/>
        </authorList>
    </citation>
    <scope>NUCLEOTIDE SEQUENCE [LARGE SCALE GENOMIC DNA]</scope>
    <source>
        <strain evidence="3 4">DSM 15480</strain>
    </source>
</reference>
<feature type="domain" description="HTH cro/C1-type" evidence="2">
    <location>
        <begin position="7"/>
        <end position="61"/>
    </location>
</feature>
<name>A0A1M6HVT1_9FIRM</name>
<accession>A0A1M6HVT1</accession>
<proteinExistence type="predicted"/>
<dbReference type="PANTHER" id="PTHR46558">
    <property type="entry name" value="TRACRIPTIONAL REGULATORY PROTEIN-RELATED-RELATED"/>
    <property type="match status" value="1"/>
</dbReference>
<evidence type="ECO:0000313" key="4">
    <source>
        <dbReference type="Proteomes" id="UP000184301"/>
    </source>
</evidence>
<dbReference type="Gene3D" id="1.10.260.40">
    <property type="entry name" value="lambda repressor-like DNA-binding domains"/>
    <property type="match status" value="1"/>
</dbReference>
<evidence type="ECO:0000256" key="1">
    <source>
        <dbReference type="ARBA" id="ARBA00023125"/>
    </source>
</evidence>
<dbReference type="CDD" id="cd00093">
    <property type="entry name" value="HTH_XRE"/>
    <property type="match status" value="1"/>
</dbReference>
<dbReference type="RefSeq" id="WP_073103844.1">
    <property type="nucleotide sequence ID" value="NZ_FQZY01000005.1"/>
</dbReference>
<dbReference type="SUPFAM" id="SSF47413">
    <property type="entry name" value="lambda repressor-like DNA-binding domains"/>
    <property type="match status" value="1"/>
</dbReference>
<protein>
    <submittedName>
        <fullName evidence="3">Transcriptional regulator, contains XRE-family HTH domain</fullName>
    </submittedName>
</protein>
<keyword evidence="4" id="KW-1185">Reference proteome</keyword>